<feature type="domain" description="Fe2OG dioxygenase" evidence="5">
    <location>
        <begin position="241"/>
        <end position="348"/>
    </location>
</feature>
<dbReference type="Gene3D" id="2.60.120.330">
    <property type="entry name" value="B-lactam Antibiotic, Isopenicillin N Synthase, Chain"/>
    <property type="match status" value="1"/>
</dbReference>
<evidence type="ECO:0000256" key="3">
    <source>
        <dbReference type="ARBA" id="ARBA00023004"/>
    </source>
</evidence>
<name>A0A8H7AYB7_9PLEO</name>
<dbReference type="Pfam" id="PF03171">
    <property type="entry name" value="2OG-FeII_Oxy"/>
    <property type="match status" value="1"/>
</dbReference>
<feature type="compositionally biased region" description="Polar residues" evidence="4">
    <location>
        <begin position="17"/>
        <end position="33"/>
    </location>
</feature>
<dbReference type="Pfam" id="PF14226">
    <property type="entry name" value="DIOX_N"/>
    <property type="match status" value="1"/>
</dbReference>
<organism evidence="6 7">
    <name type="scientific">Alternaria burnsii</name>
    <dbReference type="NCBI Taxonomy" id="1187904"/>
    <lineage>
        <taxon>Eukaryota</taxon>
        <taxon>Fungi</taxon>
        <taxon>Dikarya</taxon>
        <taxon>Ascomycota</taxon>
        <taxon>Pezizomycotina</taxon>
        <taxon>Dothideomycetes</taxon>
        <taxon>Pleosporomycetidae</taxon>
        <taxon>Pleosporales</taxon>
        <taxon>Pleosporineae</taxon>
        <taxon>Pleosporaceae</taxon>
        <taxon>Alternaria</taxon>
        <taxon>Alternaria sect. Alternaria</taxon>
    </lineage>
</organism>
<keyword evidence="7" id="KW-1185">Reference proteome</keyword>
<dbReference type="SUPFAM" id="SSF51197">
    <property type="entry name" value="Clavaminate synthase-like"/>
    <property type="match status" value="1"/>
</dbReference>
<dbReference type="PANTHER" id="PTHR47991">
    <property type="entry name" value="OXOGLUTARATE/IRON-DEPENDENT DIOXYGENASE"/>
    <property type="match status" value="1"/>
</dbReference>
<comment type="similarity">
    <text evidence="1">Belongs to the iron/ascorbate-dependent oxidoreductase family.</text>
</comment>
<dbReference type="GO" id="GO:0046872">
    <property type="term" value="F:metal ion binding"/>
    <property type="evidence" value="ECO:0007669"/>
    <property type="project" value="UniProtKB-KW"/>
</dbReference>
<reference evidence="6" key="2">
    <citation type="submission" date="2020-08" db="EMBL/GenBank/DDBJ databases">
        <title>Draft Genome Sequence of Cumin Blight Pathogen Alternaria burnsii.</title>
        <authorList>
            <person name="Feng Z."/>
        </authorList>
    </citation>
    <scope>NUCLEOTIDE SEQUENCE</scope>
    <source>
        <strain evidence="6">CBS107.38</strain>
    </source>
</reference>
<dbReference type="PROSITE" id="PS51471">
    <property type="entry name" value="FE2OG_OXY"/>
    <property type="match status" value="1"/>
</dbReference>
<reference evidence="6" key="1">
    <citation type="submission" date="2020-01" db="EMBL/GenBank/DDBJ databases">
        <authorList>
            <person name="Feng Z.H.Z."/>
        </authorList>
    </citation>
    <scope>NUCLEOTIDE SEQUENCE</scope>
    <source>
        <strain evidence="6">CBS107.38</strain>
    </source>
</reference>
<feature type="region of interest" description="Disordered" evidence="4">
    <location>
        <begin position="1"/>
        <end position="38"/>
    </location>
</feature>
<keyword evidence="3" id="KW-0408">Iron</keyword>
<evidence type="ECO:0000259" key="5">
    <source>
        <dbReference type="PROSITE" id="PS51471"/>
    </source>
</evidence>
<keyword evidence="6" id="KW-0560">Oxidoreductase</keyword>
<feature type="region of interest" description="Disordered" evidence="4">
    <location>
        <begin position="160"/>
        <end position="181"/>
    </location>
</feature>
<sequence length="966" mass="108839">MSDMDAALHAARDRQLNGDTSASTTKLNPTPDSGSRYDKPIVAAQQDGLPIIDISAFLNPSSPKDARSTTAKAISAACVNYGFFYLTGHGIPTTKLDEIISLARDFFALPLEEKNKIKRFDAGSPEGGDGARGYQGLGENVTGGLQDMQEAIDWYRDWPAEKREPGDGGPGSVKSLQGTNLWPEQPKELKPVYTDYIEQVKKVGEALVHAMGVALDLGSPTTNPTQSTEDEEVFVRNCDESFWVMRMIGYPPLTTPHTPGNDIEQFSCGAHTDYGCVTLLLTDPTPGALQVQLKDGTWLNADPIPGAFVVNIGDMIERWTNGLWKSTMHRVIHRGQQYRISVPFFYEPNFDAVRATYCFLIQPSARIYTHIPHKHTIASTMSSASTHPVRRLSLYCPDLNKSWYNFLITPSMTWEDMIVSIQAAFQYHDPVWPLDINGEPFSKTAGVFNISSIQNGEELLIQLREGFRMVGPLDLEVVLYLEESDPGALETNFLFNAIKARIEAGGSSESKDIQVQDVLDAIQTLYEAADAIDSTWDGTKGDKAIGKRTNRKEEYTARKKGEAAAVRYNDDAEYMGEDAAEAAYPGRGKGQAVGMLTGRLEKTMLPDNFMSDDYDEDDSDYVDRKPEEPVAYESAFLYFHIFRILRFLLPLTQTFVKMRFCFRLPPMKAFLHTYRYTRKKASRTSRKARQTALDGQACEPTRTSPFLLLPRELRDYIYDYAFGSEVIVFAPPGSIIEAWPKGRKSENGGPVEDIAIHYPNTLPAYIRGLPLWLLTNKQICSEALSYFGTVRTFASFDYSQIARYPNDFFPLVTKFNSQSPLVFNNDVIRNVTIHTEKLLSFWPEIVFLRFINCMDIKSLDLELGLECSSGQYAYLKNWKKDFDAWITTSWNTEKRSGRFRKVKITILTNCDGDESVVDTARFDQVEALARRLVGDVRTVVWGPFVFDYMDRGNKTYKRSIVVDRKD</sequence>
<dbReference type="RefSeq" id="XP_038784119.1">
    <property type="nucleotide sequence ID" value="XM_038933454.1"/>
</dbReference>
<dbReference type="InterPro" id="IPR044861">
    <property type="entry name" value="IPNS-like_FE2OG_OXY"/>
</dbReference>
<dbReference type="GO" id="GO:0051213">
    <property type="term" value="F:dioxygenase activity"/>
    <property type="evidence" value="ECO:0007669"/>
    <property type="project" value="UniProtKB-KW"/>
</dbReference>
<dbReference type="InterPro" id="IPR050295">
    <property type="entry name" value="Plant_2OG-oxidoreductases"/>
</dbReference>
<dbReference type="GO" id="GO:0044283">
    <property type="term" value="P:small molecule biosynthetic process"/>
    <property type="evidence" value="ECO:0007669"/>
    <property type="project" value="UniProtKB-ARBA"/>
</dbReference>
<accession>A0A8H7AYB7</accession>
<keyword evidence="2" id="KW-0479">Metal-binding</keyword>
<dbReference type="EMBL" id="JAAABM010000012">
    <property type="protein sequence ID" value="KAF7673792.1"/>
    <property type="molecule type" value="Genomic_DNA"/>
</dbReference>
<comment type="caution">
    <text evidence="6">The sequence shown here is derived from an EMBL/GenBank/DDBJ whole genome shotgun (WGS) entry which is preliminary data.</text>
</comment>
<evidence type="ECO:0000256" key="2">
    <source>
        <dbReference type="ARBA" id="ARBA00022723"/>
    </source>
</evidence>
<gene>
    <name evidence="6" type="ORF">GT037_008407</name>
</gene>
<dbReference type="AlphaFoldDB" id="A0A8H7AYB7"/>
<dbReference type="Proteomes" id="UP000596902">
    <property type="component" value="Unassembled WGS sequence"/>
</dbReference>
<dbReference type="InterPro" id="IPR027443">
    <property type="entry name" value="IPNS-like_sf"/>
</dbReference>
<dbReference type="InterPro" id="IPR026992">
    <property type="entry name" value="DIOX_N"/>
</dbReference>
<dbReference type="InterPro" id="IPR005123">
    <property type="entry name" value="Oxoglu/Fe-dep_dioxygenase_dom"/>
</dbReference>
<evidence type="ECO:0000256" key="1">
    <source>
        <dbReference type="ARBA" id="ARBA00008056"/>
    </source>
</evidence>
<proteinExistence type="inferred from homology"/>
<evidence type="ECO:0000256" key="4">
    <source>
        <dbReference type="SAM" id="MobiDB-lite"/>
    </source>
</evidence>
<protein>
    <submittedName>
        <fullName evidence="6">Oxoglutarate 3-dioxygenase</fullName>
    </submittedName>
</protein>
<evidence type="ECO:0000313" key="7">
    <source>
        <dbReference type="Proteomes" id="UP000596902"/>
    </source>
</evidence>
<evidence type="ECO:0000313" key="6">
    <source>
        <dbReference type="EMBL" id="KAF7673792.1"/>
    </source>
</evidence>
<dbReference type="GeneID" id="62206632"/>
<keyword evidence="6" id="KW-0223">Dioxygenase</keyword>